<gene>
    <name evidence="5" type="ORF">GGI15_001419</name>
</gene>
<keyword evidence="6" id="KW-1185">Reference proteome</keyword>
<dbReference type="GO" id="GO:0032259">
    <property type="term" value="P:methylation"/>
    <property type="evidence" value="ECO:0007669"/>
    <property type="project" value="UniProtKB-KW"/>
</dbReference>
<dbReference type="InterPro" id="IPR029063">
    <property type="entry name" value="SAM-dependent_MTases_sf"/>
</dbReference>
<dbReference type="OrthoDB" id="10251242at2759"/>
<dbReference type="InterPro" id="IPR050362">
    <property type="entry name" value="Cation-dep_OMT"/>
</dbReference>
<evidence type="ECO:0000313" key="6">
    <source>
        <dbReference type="Proteomes" id="UP001140172"/>
    </source>
</evidence>
<dbReference type="PANTHER" id="PTHR10509">
    <property type="entry name" value="O-METHYLTRANSFERASE-RELATED"/>
    <property type="match status" value="1"/>
</dbReference>
<keyword evidence="3" id="KW-0949">S-adenosyl-L-methionine</keyword>
<evidence type="ECO:0008006" key="7">
    <source>
        <dbReference type="Google" id="ProtNLM"/>
    </source>
</evidence>
<reference evidence="5" key="1">
    <citation type="submission" date="2022-07" db="EMBL/GenBank/DDBJ databases">
        <title>Phylogenomic reconstructions and comparative analyses of Kickxellomycotina fungi.</title>
        <authorList>
            <person name="Reynolds N.K."/>
            <person name="Stajich J.E."/>
            <person name="Barry K."/>
            <person name="Grigoriev I.V."/>
            <person name="Crous P."/>
            <person name="Smith M.E."/>
        </authorList>
    </citation>
    <scope>NUCLEOTIDE SEQUENCE</scope>
    <source>
        <strain evidence="5">BCRC 34489</strain>
    </source>
</reference>
<keyword evidence="1" id="KW-0489">Methyltransferase</keyword>
<dbReference type="CDD" id="cd02440">
    <property type="entry name" value="AdoMet_MTases"/>
    <property type="match status" value="1"/>
</dbReference>
<accession>A0A9W8HMV3</accession>
<name>A0A9W8HMV3_9FUNG</name>
<comment type="similarity">
    <text evidence="4">Belongs to the class I-like SAM-binding methyltransferase superfamily. Cation-dependent O-methyltransferase family.</text>
</comment>
<sequence length="211" mass="23104">MYNVTVNPSAEDLAKATEHELFTYYAAKTSVNPNLEIPSVPPVMDQVLKDTVDKYGDYVAAMAVTDYQGILQNFFVGLVGAKRILEIGSFTGSSAIYFSNALKRNGVKPGPDADGNKPITGLDISEEFTSHARANLDKAGVSDYVNIIVGDARESLTNLIGQTYDIVFIDADKTSYKFYYDTVIKNNMLAKNGLMIVDNTALWGQAHLLQE</sequence>
<keyword evidence="2" id="KW-0808">Transferase</keyword>
<evidence type="ECO:0000313" key="5">
    <source>
        <dbReference type="EMBL" id="KAJ2786581.1"/>
    </source>
</evidence>
<dbReference type="GO" id="GO:0008757">
    <property type="term" value="F:S-adenosylmethionine-dependent methyltransferase activity"/>
    <property type="evidence" value="ECO:0007669"/>
    <property type="project" value="TreeGrafter"/>
</dbReference>
<evidence type="ECO:0000256" key="3">
    <source>
        <dbReference type="ARBA" id="ARBA00022691"/>
    </source>
</evidence>
<dbReference type="InterPro" id="IPR002935">
    <property type="entry name" value="SAM_O-MeTrfase"/>
</dbReference>
<dbReference type="AlphaFoldDB" id="A0A9W8HMV3"/>
<proteinExistence type="inferred from homology"/>
<dbReference type="EMBL" id="JANBUM010000054">
    <property type="protein sequence ID" value="KAJ2786581.1"/>
    <property type="molecule type" value="Genomic_DNA"/>
</dbReference>
<dbReference type="Proteomes" id="UP001140172">
    <property type="component" value="Unassembled WGS sequence"/>
</dbReference>
<evidence type="ECO:0000256" key="1">
    <source>
        <dbReference type="ARBA" id="ARBA00022603"/>
    </source>
</evidence>
<dbReference type="Gene3D" id="3.40.50.150">
    <property type="entry name" value="Vaccinia Virus protein VP39"/>
    <property type="match status" value="1"/>
</dbReference>
<dbReference type="Pfam" id="PF01596">
    <property type="entry name" value="Methyltransf_3"/>
    <property type="match status" value="1"/>
</dbReference>
<dbReference type="SUPFAM" id="SSF53335">
    <property type="entry name" value="S-adenosyl-L-methionine-dependent methyltransferases"/>
    <property type="match status" value="1"/>
</dbReference>
<organism evidence="5 6">
    <name type="scientific">Coemansia interrupta</name>
    <dbReference type="NCBI Taxonomy" id="1126814"/>
    <lineage>
        <taxon>Eukaryota</taxon>
        <taxon>Fungi</taxon>
        <taxon>Fungi incertae sedis</taxon>
        <taxon>Zoopagomycota</taxon>
        <taxon>Kickxellomycotina</taxon>
        <taxon>Kickxellomycetes</taxon>
        <taxon>Kickxellales</taxon>
        <taxon>Kickxellaceae</taxon>
        <taxon>Coemansia</taxon>
    </lineage>
</organism>
<comment type="caution">
    <text evidence="5">The sequence shown here is derived from an EMBL/GenBank/DDBJ whole genome shotgun (WGS) entry which is preliminary data.</text>
</comment>
<dbReference type="PANTHER" id="PTHR10509:SF14">
    <property type="entry name" value="CAFFEOYL-COA O-METHYLTRANSFERASE 3-RELATED"/>
    <property type="match status" value="1"/>
</dbReference>
<dbReference type="GO" id="GO:0008171">
    <property type="term" value="F:O-methyltransferase activity"/>
    <property type="evidence" value="ECO:0007669"/>
    <property type="project" value="InterPro"/>
</dbReference>
<evidence type="ECO:0000256" key="2">
    <source>
        <dbReference type="ARBA" id="ARBA00022679"/>
    </source>
</evidence>
<dbReference type="PROSITE" id="PS51682">
    <property type="entry name" value="SAM_OMT_I"/>
    <property type="match status" value="1"/>
</dbReference>
<protein>
    <recommendedName>
        <fullName evidence="7">O-methyltransferase</fullName>
    </recommendedName>
</protein>
<evidence type="ECO:0000256" key="4">
    <source>
        <dbReference type="ARBA" id="ARBA00023453"/>
    </source>
</evidence>